<dbReference type="InterPro" id="IPR014182">
    <property type="entry name" value="ADH_Zn_typ-1"/>
</dbReference>
<dbReference type="Gene3D" id="3.40.50.720">
    <property type="entry name" value="NAD(P)-binding Rossmann-like Domain"/>
    <property type="match status" value="1"/>
</dbReference>
<dbReference type="SMART" id="SM00829">
    <property type="entry name" value="PKS_ER"/>
    <property type="match status" value="1"/>
</dbReference>
<dbReference type="Gene3D" id="3.90.180.10">
    <property type="entry name" value="Medium-chain alcohol dehydrogenases, catalytic domain"/>
    <property type="match status" value="1"/>
</dbReference>
<dbReference type="EMBL" id="CAJNOO010000124">
    <property type="protein sequence ID" value="CAF0815900.1"/>
    <property type="molecule type" value="Genomic_DNA"/>
</dbReference>
<gene>
    <name evidence="2" type="ORF">RFH988_LOCUS4679</name>
</gene>
<dbReference type="InterPro" id="IPR036291">
    <property type="entry name" value="NAD(P)-bd_dom_sf"/>
</dbReference>
<dbReference type="AlphaFoldDB" id="A0A813U0I1"/>
<dbReference type="PANTHER" id="PTHR11695">
    <property type="entry name" value="ALCOHOL DEHYDROGENASE RELATED"/>
    <property type="match status" value="1"/>
</dbReference>
<dbReference type="OrthoDB" id="3509362at2759"/>
<dbReference type="Pfam" id="PF13602">
    <property type="entry name" value="ADH_zinc_N_2"/>
    <property type="match status" value="1"/>
</dbReference>
<name>A0A813U0I1_9BILA</name>
<dbReference type="SUPFAM" id="SSF51735">
    <property type="entry name" value="NAD(P)-binding Rossmann-fold domains"/>
    <property type="match status" value="1"/>
</dbReference>
<dbReference type="Proteomes" id="UP000663882">
    <property type="component" value="Unassembled WGS sequence"/>
</dbReference>
<feature type="domain" description="Enoyl reductase (ER)" evidence="1">
    <location>
        <begin position="10"/>
        <end position="342"/>
    </location>
</feature>
<dbReference type="PANTHER" id="PTHR11695:SF294">
    <property type="entry name" value="RETICULON-4-INTERACTING PROTEIN 1, MITOCHONDRIAL"/>
    <property type="match status" value="1"/>
</dbReference>
<accession>A0A813U0I1</accession>
<dbReference type="SUPFAM" id="SSF50129">
    <property type="entry name" value="GroES-like"/>
    <property type="match status" value="1"/>
</dbReference>
<proteinExistence type="predicted"/>
<comment type="caution">
    <text evidence="2">The sequence shown here is derived from an EMBL/GenBank/DDBJ whole genome shotgun (WGS) entry which is preliminary data.</text>
</comment>
<evidence type="ECO:0000313" key="2">
    <source>
        <dbReference type="EMBL" id="CAF0815900.1"/>
    </source>
</evidence>
<dbReference type="GO" id="GO:0016491">
    <property type="term" value="F:oxidoreductase activity"/>
    <property type="evidence" value="ECO:0007669"/>
    <property type="project" value="InterPro"/>
</dbReference>
<dbReference type="InterPro" id="IPR011032">
    <property type="entry name" value="GroES-like_sf"/>
</dbReference>
<reference evidence="2" key="1">
    <citation type="submission" date="2021-02" db="EMBL/GenBank/DDBJ databases">
        <authorList>
            <person name="Nowell W R."/>
        </authorList>
    </citation>
    <scope>NUCLEOTIDE SEQUENCE</scope>
</reference>
<dbReference type="InterPro" id="IPR013154">
    <property type="entry name" value="ADH-like_N"/>
</dbReference>
<dbReference type="CDD" id="cd08252">
    <property type="entry name" value="AL_MDR"/>
    <property type="match status" value="1"/>
</dbReference>
<evidence type="ECO:0000259" key="1">
    <source>
        <dbReference type="SMART" id="SM00829"/>
    </source>
</evidence>
<protein>
    <recommendedName>
        <fullName evidence="1">Enoyl reductase (ER) domain-containing protein</fullName>
    </recommendedName>
</protein>
<dbReference type="InterPro" id="IPR020843">
    <property type="entry name" value="ER"/>
</dbReference>
<evidence type="ECO:0000313" key="3">
    <source>
        <dbReference type="Proteomes" id="UP000663882"/>
    </source>
</evidence>
<dbReference type="Pfam" id="PF08240">
    <property type="entry name" value="ADH_N"/>
    <property type="match status" value="1"/>
</dbReference>
<sequence length="346" mass="38471">MKAVGLKRYGDIEVFEDLDVPKPSAPQGRDLLIRIKATSVNPIDIKVRGGVYDDYPDYYDHVPFNTDKYQILGYDSSGVVEQVGPDVSRFKIGDEIYFLASPFRHGSNAELVLTDERSAALKPRSLSFEHAAGIPLTALTAWEALVERLEIKEGEQVAILIINGAGGVGSIASQICAEILRLPVIITTASREETRNFSKEMGATHVINHHDDIVKQINQLKLNVPLKYAFITHTTVEEYVKVCADVLSPFGKMCSIVQGKFDFYGTPSMAKCLTFVWELLSTKVRYGGNLEVHGEVLEKLAKLIDQGKIKSHVTQVFEFNCENLKKVHDLIFKGKAIGKITLKMNT</sequence>
<organism evidence="2 3">
    <name type="scientific">Rotaria sordida</name>
    <dbReference type="NCBI Taxonomy" id="392033"/>
    <lineage>
        <taxon>Eukaryota</taxon>
        <taxon>Metazoa</taxon>
        <taxon>Spiralia</taxon>
        <taxon>Gnathifera</taxon>
        <taxon>Rotifera</taxon>
        <taxon>Eurotatoria</taxon>
        <taxon>Bdelloidea</taxon>
        <taxon>Philodinida</taxon>
        <taxon>Philodinidae</taxon>
        <taxon>Rotaria</taxon>
    </lineage>
</organism>
<dbReference type="InterPro" id="IPR050700">
    <property type="entry name" value="YIM1/Zinc_Alcohol_DH_Fams"/>
</dbReference>
<dbReference type="GO" id="GO:0008270">
    <property type="term" value="F:zinc ion binding"/>
    <property type="evidence" value="ECO:0007669"/>
    <property type="project" value="InterPro"/>
</dbReference>